<dbReference type="EMBL" id="VTPC01086209">
    <property type="protein sequence ID" value="KAF2886839.1"/>
    <property type="molecule type" value="Genomic_DNA"/>
</dbReference>
<evidence type="ECO:0000256" key="3">
    <source>
        <dbReference type="ARBA" id="ARBA00022695"/>
    </source>
</evidence>
<evidence type="ECO:0000256" key="7">
    <source>
        <dbReference type="ARBA" id="ARBA00022918"/>
    </source>
</evidence>
<dbReference type="Gene3D" id="3.30.420.10">
    <property type="entry name" value="Ribonuclease H-like superfamily/Ribonuclease H"/>
    <property type="match status" value="1"/>
</dbReference>
<sequence length="437" mass="50617">MRIEELVAALQGGEQFTKLDLKRAYNQLELTETTKRLLAWSTHGGIYQPTIKYLGHYIDKDGLHKDKEKVRTIVETCRPKDVSEVKTFVGMVNYYGKFVLESLTVLEPLYSLLISNTVFNWSTNCKKVFLRAKRIISTKQSLAHFDANLPIKLVCDASDVGVGAECERNYSVIHKEALAVFWGVRGFYQYLMRIKFILCTDHKPSLAIFGERKGIPQIAAGRLQKWAVFLSGYVFQHIKGKDNGDADGLSRFPIENDEISQTEFDYFNDRVLSEIFMYTNTGWPLEINEELKLFERRKYKVLIPDQFKNQLLEEIHGAHNRFVKIKTLTRQYFWRPNLDRQIEDYVMNCGMCRTHASNPEKAVLVKFKKGKNVFERVHIDFLGPIKNKMFLIITDAFSKWPEIYEMPKIDLSSTIEKLKDCFARFGLPNTIISDNGA</sequence>
<dbReference type="InterPro" id="IPR043502">
    <property type="entry name" value="DNA/RNA_pol_sf"/>
</dbReference>
<keyword evidence="5" id="KW-0255">Endonuclease</keyword>
<evidence type="ECO:0000256" key="6">
    <source>
        <dbReference type="ARBA" id="ARBA00022801"/>
    </source>
</evidence>
<evidence type="ECO:0000313" key="10">
    <source>
        <dbReference type="EMBL" id="KAF2886839.1"/>
    </source>
</evidence>
<evidence type="ECO:0000256" key="8">
    <source>
        <dbReference type="ARBA" id="ARBA00023268"/>
    </source>
</evidence>
<dbReference type="SUPFAM" id="SSF53098">
    <property type="entry name" value="Ribonuclease H-like"/>
    <property type="match status" value="1"/>
</dbReference>
<keyword evidence="2" id="KW-0808">Transferase</keyword>
<accession>A0A8K0CGD3</accession>
<feature type="domain" description="Integrase catalytic" evidence="9">
    <location>
        <begin position="355"/>
        <end position="437"/>
    </location>
</feature>
<dbReference type="InterPro" id="IPR041588">
    <property type="entry name" value="Integrase_H2C2"/>
</dbReference>
<dbReference type="Proteomes" id="UP000801492">
    <property type="component" value="Unassembled WGS sequence"/>
</dbReference>
<dbReference type="GO" id="GO:0003964">
    <property type="term" value="F:RNA-directed DNA polymerase activity"/>
    <property type="evidence" value="ECO:0007669"/>
    <property type="project" value="UniProtKB-KW"/>
</dbReference>
<dbReference type="GO" id="GO:0016787">
    <property type="term" value="F:hydrolase activity"/>
    <property type="evidence" value="ECO:0007669"/>
    <property type="project" value="UniProtKB-KW"/>
</dbReference>
<dbReference type="PROSITE" id="PS50994">
    <property type="entry name" value="INTEGRASE"/>
    <property type="match status" value="1"/>
</dbReference>
<organism evidence="10 11">
    <name type="scientific">Ignelater luminosus</name>
    <name type="common">Cucubano</name>
    <name type="synonym">Pyrophorus luminosus</name>
    <dbReference type="NCBI Taxonomy" id="2038154"/>
    <lineage>
        <taxon>Eukaryota</taxon>
        <taxon>Metazoa</taxon>
        <taxon>Ecdysozoa</taxon>
        <taxon>Arthropoda</taxon>
        <taxon>Hexapoda</taxon>
        <taxon>Insecta</taxon>
        <taxon>Pterygota</taxon>
        <taxon>Neoptera</taxon>
        <taxon>Endopterygota</taxon>
        <taxon>Coleoptera</taxon>
        <taxon>Polyphaga</taxon>
        <taxon>Elateriformia</taxon>
        <taxon>Elateroidea</taxon>
        <taxon>Elateridae</taxon>
        <taxon>Agrypninae</taxon>
        <taxon>Pyrophorini</taxon>
        <taxon>Ignelater</taxon>
    </lineage>
</organism>
<evidence type="ECO:0000313" key="11">
    <source>
        <dbReference type="Proteomes" id="UP000801492"/>
    </source>
</evidence>
<dbReference type="EC" id="2.7.7.49" evidence="1"/>
<dbReference type="InterPro" id="IPR041373">
    <property type="entry name" value="RT_RNaseH"/>
</dbReference>
<keyword evidence="7" id="KW-0695">RNA-directed DNA polymerase</keyword>
<evidence type="ECO:0000256" key="2">
    <source>
        <dbReference type="ARBA" id="ARBA00022679"/>
    </source>
</evidence>
<dbReference type="SUPFAM" id="SSF56672">
    <property type="entry name" value="DNA/RNA polymerases"/>
    <property type="match status" value="1"/>
</dbReference>
<reference evidence="10" key="1">
    <citation type="submission" date="2019-08" db="EMBL/GenBank/DDBJ databases">
        <title>The genome of the North American firefly Photinus pyralis.</title>
        <authorList>
            <consortium name="Photinus pyralis genome working group"/>
            <person name="Fallon T.R."/>
            <person name="Sander Lower S.E."/>
            <person name="Weng J.-K."/>
        </authorList>
    </citation>
    <scope>NUCLEOTIDE SEQUENCE</scope>
    <source>
        <strain evidence="10">TRF0915ILg1</strain>
        <tissue evidence="10">Whole body</tissue>
    </source>
</reference>
<dbReference type="InterPro" id="IPR043128">
    <property type="entry name" value="Rev_trsase/Diguanyl_cyclase"/>
</dbReference>
<dbReference type="PANTHER" id="PTHR37984:SF5">
    <property type="entry name" value="PROTEIN NYNRIN-LIKE"/>
    <property type="match status" value="1"/>
</dbReference>
<dbReference type="PANTHER" id="PTHR37984">
    <property type="entry name" value="PROTEIN CBG26694"/>
    <property type="match status" value="1"/>
</dbReference>
<keyword evidence="11" id="KW-1185">Reference proteome</keyword>
<dbReference type="Pfam" id="PF17919">
    <property type="entry name" value="RT_RNaseH_2"/>
    <property type="match status" value="1"/>
</dbReference>
<dbReference type="Gene3D" id="3.10.10.10">
    <property type="entry name" value="HIV Type 1 Reverse Transcriptase, subunit A, domain 1"/>
    <property type="match status" value="1"/>
</dbReference>
<dbReference type="InterPro" id="IPR050951">
    <property type="entry name" value="Retrovirus_Pol_polyprotein"/>
</dbReference>
<dbReference type="InterPro" id="IPR001584">
    <property type="entry name" value="Integrase_cat-core"/>
</dbReference>
<dbReference type="OrthoDB" id="6745853at2759"/>
<name>A0A8K0CGD3_IGNLU</name>
<proteinExistence type="predicted"/>
<evidence type="ECO:0000256" key="5">
    <source>
        <dbReference type="ARBA" id="ARBA00022759"/>
    </source>
</evidence>
<dbReference type="GO" id="GO:0042575">
    <property type="term" value="C:DNA polymerase complex"/>
    <property type="evidence" value="ECO:0007669"/>
    <property type="project" value="UniProtKB-ARBA"/>
</dbReference>
<gene>
    <name evidence="10" type="ORF">ILUMI_19334</name>
</gene>
<keyword evidence="6" id="KW-0378">Hydrolase</keyword>
<dbReference type="InterPro" id="IPR041577">
    <property type="entry name" value="RT_RNaseH_2"/>
</dbReference>
<evidence type="ECO:0000256" key="1">
    <source>
        <dbReference type="ARBA" id="ARBA00012493"/>
    </source>
</evidence>
<dbReference type="AlphaFoldDB" id="A0A8K0CGD3"/>
<dbReference type="Pfam" id="PF17917">
    <property type="entry name" value="RT_RNaseH"/>
    <property type="match status" value="1"/>
</dbReference>
<evidence type="ECO:0000256" key="4">
    <source>
        <dbReference type="ARBA" id="ARBA00022722"/>
    </source>
</evidence>
<dbReference type="FunFam" id="3.30.70.270:FF:000020">
    <property type="entry name" value="Transposon Tf2-6 polyprotein-like Protein"/>
    <property type="match status" value="1"/>
</dbReference>
<dbReference type="Pfam" id="PF17921">
    <property type="entry name" value="Integrase_H2C2"/>
    <property type="match status" value="1"/>
</dbReference>
<keyword evidence="4" id="KW-0540">Nuclease</keyword>
<comment type="caution">
    <text evidence="10">The sequence shown here is derived from an EMBL/GenBank/DDBJ whole genome shotgun (WGS) entry which is preliminary data.</text>
</comment>
<dbReference type="GO" id="GO:0004519">
    <property type="term" value="F:endonuclease activity"/>
    <property type="evidence" value="ECO:0007669"/>
    <property type="project" value="UniProtKB-KW"/>
</dbReference>
<keyword evidence="8" id="KW-0511">Multifunctional enzyme</keyword>
<protein>
    <recommendedName>
        <fullName evidence="1">RNA-directed DNA polymerase</fullName>
        <ecNumber evidence="1">2.7.7.49</ecNumber>
    </recommendedName>
</protein>
<dbReference type="GO" id="GO:0003676">
    <property type="term" value="F:nucleic acid binding"/>
    <property type="evidence" value="ECO:0007669"/>
    <property type="project" value="InterPro"/>
</dbReference>
<keyword evidence="3" id="KW-0548">Nucleotidyltransferase</keyword>
<dbReference type="Gene3D" id="1.10.340.70">
    <property type="match status" value="1"/>
</dbReference>
<evidence type="ECO:0000259" key="9">
    <source>
        <dbReference type="PROSITE" id="PS50994"/>
    </source>
</evidence>
<dbReference type="GO" id="GO:0015074">
    <property type="term" value="P:DNA integration"/>
    <property type="evidence" value="ECO:0007669"/>
    <property type="project" value="InterPro"/>
</dbReference>
<dbReference type="CDD" id="cd09274">
    <property type="entry name" value="RNase_HI_RT_Ty3"/>
    <property type="match status" value="1"/>
</dbReference>
<dbReference type="InterPro" id="IPR036397">
    <property type="entry name" value="RNaseH_sf"/>
</dbReference>
<dbReference type="InterPro" id="IPR012337">
    <property type="entry name" value="RNaseH-like_sf"/>
</dbReference>
<dbReference type="Gene3D" id="3.30.70.270">
    <property type="match status" value="2"/>
</dbReference>